<dbReference type="PANTHER" id="PTHR43178:SF5">
    <property type="entry name" value="LIPOAMIDE ACYLTRANSFERASE COMPONENT OF BRANCHED-CHAIN ALPHA-KETO ACID DEHYDROGENASE COMPLEX, MITOCHONDRIAL"/>
    <property type="match status" value="1"/>
</dbReference>
<protein>
    <submittedName>
        <fullName evidence="6">Pyruvate dehydrogenase E2 component (Dihydrolipoamide acetyltransferase)/2-oxoglutarate dehydrogenase E2 component (Dihydrolipoamide succinyltransferase)</fullName>
    </submittedName>
</protein>
<dbReference type="PANTHER" id="PTHR43178">
    <property type="entry name" value="DIHYDROLIPOAMIDE ACETYLTRANSFERASE COMPONENT OF PYRUVATE DEHYDROGENASE COMPLEX"/>
    <property type="match status" value="1"/>
</dbReference>
<dbReference type="InterPro" id="IPR001078">
    <property type="entry name" value="2-oxoacid_DH_actylTfrase"/>
</dbReference>
<evidence type="ECO:0000256" key="2">
    <source>
        <dbReference type="ARBA" id="ARBA00022679"/>
    </source>
</evidence>
<feature type="region of interest" description="Disordered" evidence="4">
    <location>
        <begin position="1"/>
        <end position="29"/>
    </location>
</feature>
<gene>
    <name evidence="6" type="ORF">IQ24_01346</name>
</gene>
<dbReference type="Gene3D" id="3.30.559.10">
    <property type="entry name" value="Chloramphenicol acetyltransferase-like domain"/>
    <property type="match status" value="1"/>
</dbReference>
<dbReference type="GO" id="GO:0005737">
    <property type="term" value="C:cytoplasm"/>
    <property type="evidence" value="ECO:0007669"/>
    <property type="project" value="TreeGrafter"/>
</dbReference>
<dbReference type="Proteomes" id="UP000316225">
    <property type="component" value="Unassembled WGS sequence"/>
</dbReference>
<dbReference type="EMBL" id="VLKU01000003">
    <property type="protein sequence ID" value="TWI35986.1"/>
    <property type="molecule type" value="Genomic_DNA"/>
</dbReference>
<keyword evidence="3" id="KW-0012">Acyltransferase</keyword>
<dbReference type="InterPro" id="IPR023213">
    <property type="entry name" value="CAT-like_dom_sf"/>
</dbReference>
<keyword evidence="2 6" id="KW-0808">Transferase</keyword>
<sequence length="258" mass="27013">MSSEFVTSDAVNSDPAAARSSSPERPVSRQGIPVSEVFPLTGMKRAIADHMLACHTQVPAVSVFADFNVDALMAAKAAGRFDAEGVKVTLTHVVIKLVAETLRRFPLLNATVEDGEIKVLDQVNIGMAAALPDGNLIVPVVRNADRLSLAEIAQEAARLGRLASEGKLGLGDIRGGTFTVTNVGMVRGTLWQTPLVNLPQAGILALGRIRQAPVVRDGALAVGNLMGASLSFDHRIINGFPASQFMEALGDAIEAAGA</sequence>
<dbReference type="RefSeq" id="WP_158637486.1">
    <property type="nucleotide sequence ID" value="NZ_VLKU01000003.1"/>
</dbReference>
<comment type="caution">
    <text evidence="6">The sequence shown here is derived from an EMBL/GenBank/DDBJ whole genome shotgun (WGS) entry which is preliminary data.</text>
</comment>
<organism evidence="6 7">
    <name type="scientific">Paracoccus sulfuroxidans</name>
    <dbReference type="NCBI Taxonomy" id="384678"/>
    <lineage>
        <taxon>Bacteria</taxon>
        <taxon>Pseudomonadati</taxon>
        <taxon>Pseudomonadota</taxon>
        <taxon>Alphaproteobacteria</taxon>
        <taxon>Rhodobacterales</taxon>
        <taxon>Paracoccaceae</taxon>
        <taxon>Paracoccus</taxon>
    </lineage>
</organism>
<dbReference type="InterPro" id="IPR050743">
    <property type="entry name" value="2-oxoacid_DH_E2_comp"/>
</dbReference>
<proteinExistence type="predicted"/>
<dbReference type="GO" id="GO:0031405">
    <property type="term" value="F:lipoic acid binding"/>
    <property type="evidence" value="ECO:0007669"/>
    <property type="project" value="TreeGrafter"/>
</dbReference>
<keyword evidence="6" id="KW-0670">Pyruvate</keyword>
<evidence type="ECO:0000256" key="4">
    <source>
        <dbReference type="SAM" id="MobiDB-lite"/>
    </source>
</evidence>
<name>A0A562NWA5_9RHOB</name>
<dbReference type="Pfam" id="PF00198">
    <property type="entry name" value="2-oxoacid_dh"/>
    <property type="match status" value="1"/>
</dbReference>
<keyword evidence="7" id="KW-1185">Reference proteome</keyword>
<evidence type="ECO:0000256" key="1">
    <source>
        <dbReference type="ARBA" id="ARBA00001938"/>
    </source>
</evidence>
<evidence type="ECO:0000256" key="3">
    <source>
        <dbReference type="ARBA" id="ARBA00023315"/>
    </source>
</evidence>
<dbReference type="GO" id="GO:0016407">
    <property type="term" value="F:acetyltransferase activity"/>
    <property type="evidence" value="ECO:0007669"/>
    <property type="project" value="TreeGrafter"/>
</dbReference>
<evidence type="ECO:0000313" key="7">
    <source>
        <dbReference type="Proteomes" id="UP000316225"/>
    </source>
</evidence>
<accession>A0A562NWA5</accession>
<evidence type="ECO:0000313" key="6">
    <source>
        <dbReference type="EMBL" id="TWI35986.1"/>
    </source>
</evidence>
<feature type="domain" description="2-oxoacid dehydrogenase acyltransferase catalytic" evidence="5">
    <location>
        <begin position="36"/>
        <end position="255"/>
    </location>
</feature>
<feature type="compositionally biased region" description="Polar residues" evidence="4">
    <location>
        <begin position="1"/>
        <end position="11"/>
    </location>
</feature>
<evidence type="ECO:0000259" key="5">
    <source>
        <dbReference type="Pfam" id="PF00198"/>
    </source>
</evidence>
<dbReference type="SUPFAM" id="SSF52777">
    <property type="entry name" value="CoA-dependent acyltransferases"/>
    <property type="match status" value="1"/>
</dbReference>
<comment type="cofactor">
    <cofactor evidence="1">
        <name>(R)-lipoate</name>
        <dbReference type="ChEBI" id="CHEBI:83088"/>
    </cofactor>
</comment>
<dbReference type="OrthoDB" id="9805770at2"/>
<dbReference type="AlphaFoldDB" id="A0A562NWA5"/>
<reference evidence="6 7" key="1">
    <citation type="journal article" date="2015" name="Stand. Genomic Sci.">
        <title>Genomic Encyclopedia of Bacterial and Archaeal Type Strains, Phase III: the genomes of soil and plant-associated and newly described type strains.</title>
        <authorList>
            <person name="Whitman W.B."/>
            <person name="Woyke T."/>
            <person name="Klenk H.P."/>
            <person name="Zhou Y."/>
            <person name="Lilburn T.G."/>
            <person name="Beck B.J."/>
            <person name="De Vos P."/>
            <person name="Vandamme P."/>
            <person name="Eisen J.A."/>
            <person name="Garrity G."/>
            <person name="Hugenholtz P."/>
            <person name="Kyrpides N.C."/>
        </authorList>
    </citation>
    <scope>NUCLEOTIDE SEQUENCE [LARGE SCALE GENOMIC DNA]</scope>
    <source>
        <strain evidence="6 7">CGMCC 1.5364</strain>
    </source>
</reference>